<keyword evidence="2" id="KW-0808">Transferase</keyword>
<dbReference type="GO" id="GO:0016779">
    <property type="term" value="F:nucleotidyltransferase activity"/>
    <property type="evidence" value="ECO:0007669"/>
    <property type="project" value="UniProtKB-KW"/>
</dbReference>
<reference evidence="2" key="1">
    <citation type="journal article" date="2014" name="PLoS ONE">
        <title>Transcriptome-Based Identification of ABC Transporters in the Western Tarnished Plant Bug Lygus hesperus.</title>
        <authorList>
            <person name="Hull J.J."/>
            <person name="Chaney K."/>
            <person name="Geib S.M."/>
            <person name="Fabrick J.A."/>
            <person name="Brent C.S."/>
            <person name="Walsh D."/>
            <person name="Lavine L.C."/>
        </authorList>
    </citation>
    <scope>NUCLEOTIDE SEQUENCE</scope>
</reference>
<feature type="region of interest" description="Disordered" evidence="1">
    <location>
        <begin position="86"/>
        <end position="123"/>
    </location>
</feature>
<evidence type="ECO:0000256" key="1">
    <source>
        <dbReference type="SAM" id="MobiDB-lite"/>
    </source>
</evidence>
<dbReference type="EMBL" id="GBHO01038436">
    <property type="protein sequence ID" value="JAG05168.1"/>
    <property type="molecule type" value="Transcribed_RNA"/>
</dbReference>
<gene>
    <name evidence="2" type="primary">glgC_1</name>
    <name evidence="3" type="synonym">glgC_0</name>
    <name evidence="3" type="ORF">CM83_37660</name>
    <name evidence="2" type="ORF">CM83_37661</name>
</gene>
<proteinExistence type="predicted"/>
<feature type="non-terminal residue" evidence="2">
    <location>
        <position position="1"/>
    </location>
</feature>
<protein>
    <submittedName>
        <fullName evidence="2">Glucose-1-phosphate adenylyltransferase</fullName>
    </submittedName>
</protein>
<feature type="compositionally biased region" description="Acidic residues" evidence="1">
    <location>
        <begin position="16"/>
        <end position="25"/>
    </location>
</feature>
<evidence type="ECO:0000313" key="3">
    <source>
        <dbReference type="EMBL" id="JAG05168.1"/>
    </source>
</evidence>
<evidence type="ECO:0000313" key="2">
    <source>
        <dbReference type="EMBL" id="JAG05167.1"/>
    </source>
</evidence>
<reference evidence="2" key="2">
    <citation type="submission" date="2014-07" db="EMBL/GenBank/DDBJ databases">
        <authorList>
            <person name="Hull J."/>
        </authorList>
    </citation>
    <scope>NUCLEOTIDE SEQUENCE</scope>
</reference>
<accession>A0A0A9W9Q3</accession>
<name>A0A0A9W9Q3_LYGHE</name>
<dbReference type="AlphaFoldDB" id="A0A0A9W9Q3"/>
<organism evidence="2">
    <name type="scientific">Lygus hesperus</name>
    <name type="common">Western plant bug</name>
    <dbReference type="NCBI Taxonomy" id="30085"/>
    <lineage>
        <taxon>Eukaryota</taxon>
        <taxon>Metazoa</taxon>
        <taxon>Ecdysozoa</taxon>
        <taxon>Arthropoda</taxon>
        <taxon>Hexapoda</taxon>
        <taxon>Insecta</taxon>
        <taxon>Pterygota</taxon>
        <taxon>Neoptera</taxon>
        <taxon>Paraneoptera</taxon>
        <taxon>Hemiptera</taxon>
        <taxon>Heteroptera</taxon>
        <taxon>Panheteroptera</taxon>
        <taxon>Cimicomorpha</taxon>
        <taxon>Miridae</taxon>
        <taxon>Mirini</taxon>
        <taxon>Lygus</taxon>
    </lineage>
</organism>
<feature type="region of interest" description="Disordered" evidence="1">
    <location>
        <begin position="12"/>
        <end position="36"/>
    </location>
</feature>
<sequence>PRTWCRLAVMGASEVNTDEGADPDEGETKKKRKKKKGIVQKVVKSLTCCSAPLAASCDAPEPPYEPQIAMGPLTLSEFIDTLEPYDPSIHGWRGQEPRPGWRGIPSPKIHPKTDHRPSKTTFV</sequence>
<dbReference type="EMBL" id="GBHO01038437">
    <property type="protein sequence ID" value="JAG05167.1"/>
    <property type="molecule type" value="Transcribed_RNA"/>
</dbReference>
<keyword evidence="2" id="KW-0548">Nucleotidyltransferase</keyword>